<sequence>MKRGQRGCCPDADRETGLWVVGAAQGGSDPGEPRMPRPQSDKFGQTKISQVAKLMQRKSGATLEQMMQATGWQKHSVRAALTGLKKRGHVVERSVADGVSIYRLVNETNT</sequence>
<feature type="region of interest" description="Disordered" evidence="1">
    <location>
        <begin position="23"/>
        <end position="44"/>
    </location>
</feature>
<reference evidence="3" key="1">
    <citation type="submission" date="2017-04" db="EMBL/GenBank/DDBJ databases">
        <authorList>
            <person name="Varghese N."/>
            <person name="Submissions S."/>
        </authorList>
    </citation>
    <scope>NUCLEOTIDE SEQUENCE [LARGE SCALE GENOMIC DNA]</scope>
</reference>
<dbReference type="Proteomes" id="UP000194420">
    <property type="component" value="Unassembled WGS sequence"/>
</dbReference>
<evidence type="ECO:0000313" key="3">
    <source>
        <dbReference type="Proteomes" id="UP000194420"/>
    </source>
</evidence>
<keyword evidence="3" id="KW-1185">Reference proteome</keyword>
<dbReference type="EMBL" id="FXWG01000001">
    <property type="protein sequence ID" value="SMQ64409.1"/>
    <property type="molecule type" value="Genomic_DNA"/>
</dbReference>
<name>A0A1Y6EQ61_9SPHN</name>
<proteinExistence type="predicted"/>
<evidence type="ECO:0000256" key="1">
    <source>
        <dbReference type="SAM" id="MobiDB-lite"/>
    </source>
</evidence>
<gene>
    <name evidence="2" type="ORF">SAMN06297468_1010</name>
</gene>
<accession>A0A1Y6EQ61</accession>
<protein>
    <submittedName>
        <fullName evidence="2">PaaX-like protein</fullName>
    </submittedName>
</protein>
<dbReference type="AlphaFoldDB" id="A0A1Y6EQ61"/>
<dbReference type="Pfam" id="PF11994">
    <property type="entry name" value="DUF3489"/>
    <property type="match status" value="1"/>
</dbReference>
<organism evidence="2 3">
    <name type="scientific">Altererythrobacter xiamenensis</name>
    <dbReference type="NCBI Taxonomy" id="1316679"/>
    <lineage>
        <taxon>Bacteria</taxon>
        <taxon>Pseudomonadati</taxon>
        <taxon>Pseudomonadota</taxon>
        <taxon>Alphaproteobacteria</taxon>
        <taxon>Sphingomonadales</taxon>
        <taxon>Erythrobacteraceae</taxon>
        <taxon>Altererythrobacter</taxon>
    </lineage>
</organism>
<evidence type="ECO:0000313" key="2">
    <source>
        <dbReference type="EMBL" id="SMQ64409.1"/>
    </source>
</evidence>
<dbReference type="InterPro" id="IPR021880">
    <property type="entry name" value="DUF3489"/>
</dbReference>